<accession>A0ABM6Z544</accession>
<sequence>MTADHPDQRAHTDEYRLRPGPLLDAVRSTPTALWNDSADPDELRQSIAFGGVGATCNPTIAYTCINQRKDVWLPRIAELAEEMPEATEAQIGWQVVRELSLQAAQLLEPAFEEHNGRNGRLSMQTDPRLARSATALADQAEEFSNLAKNIIVKIPATSVGVKAIEEATYRGVSVNVTVSFSVPQAVATGEAIERGLRRREAEGKDVSTMGPVVTLMVGRLDDWIKIVAKRDKLFLDPGHLEWAGIAAFKRTYQEFRERGLRARPLSAAFRNVMHWSELLGGDIVISPPFAWQQLINDSGYKVEPRIDVPVAPEIMRTLMGIPDFVRAYEPDGMTPEEFDTYGATVRTLRGFLQADADLDSLVRDVIMPQP</sequence>
<proteinExistence type="predicted"/>
<dbReference type="EMBL" id="CP032514">
    <property type="protein sequence ID" value="AYD90209.1"/>
    <property type="molecule type" value="Genomic_DNA"/>
</dbReference>
<dbReference type="Proteomes" id="UP000273001">
    <property type="component" value="Chromosome"/>
</dbReference>
<dbReference type="InterPro" id="IPR001585">
    <property type="entry name" value="TAL/FSA"/>
</dbReference>
<keyword evidence="1" id="KW-0704">Schiff base</keyword>
<dbReference type="InterPro" id="IPR013785">
    <property type="entry name" value="Aldolase_TIM"/>
</dbReference>
<reference evidence="2 3" key="1">
    <citation type="submission" date="2018-09" db="EMBL/GenBank/DDBJ databases">
        <authorList>
            <person name="Li J."/>
        </authorList>
    </citation>
    <scope>NUCLEOTIDE SEQUENCE [LARGE SCALE GENOMIC DNA]</scope>
    <source>
        <strain evidence="2 3">2129</strain>
    </source>
</reference>
<dbReference type="RefSeq" id="WP_120204962.1">
    <property type="nucleotide sequence ID" value="NZ_CP032514.1"/>
</dbReference>
<evidence type="ECO:0000256" key="1">
    <source>
        <dbReference type="ARBA" id="ARBA00023270"/>
    </source>
</evidence>
<gene>
    <name evidence="2" type="ORF">D5R93_09715</name>
</gene>
<dbReference type="PANTHER" id="PTHR10683">
    <property type="entry name" value="TRANSALDOLASE"/>
    <property type="match status" value="1"/>
</dbReference>
<evidence type="ECO:0000313" key="3">
    <source>
        <dbReference type="Proteomes" id="UP000273001"/>
    </source>
</evidence>
<protein>
    <submittedName>
        <fullName evidence="2">Transaldolase</fullName>
    </submittedName>
</protein>
<name>A0ABM6Z544_9ACTO</name>
<dbReference type="SUPFAM" id="SSF51569">
    <property type="entry name" value="Aldolase"/>
    <property type="match status" value="1"/>
</dbReference>
<keyword evidence="3" id="KW-1185">Reference proteome</keyword>
<dbReference type="Gene3D" id="3.20.20.70">
    <property type="entry name" value="Aldolase class I"/>
    <property type="match status" value="1"/>
</dbReference>
<evidence type="ECO:0000313" key="2">
    <source>
        <dbReference type="EMBL" id="AYD90209.1"/>
    </source>
</evidence>
<dbReference type="Pfam" id="PF00923">
    <property type="entry name" value="TAL_FSA"/>
    <property type="match status" value="1"/>
</dbReference>
<organism evidence="2 3">
    <name type="scientific">Actinomyces lilanjuaniae</name>
    <dbReference type="NCBI Taxonomy" id="2321394"/>
    <lineage>
        <taxon>Bacteria</taxon>
        <taxon>Bacillati</taxon>
        <taxon>Actinomycetota</taxon>
        <taxon>Actinomycetes</taxon>
        <taxon>Actinomycetales</taxon>
        <taxon>Actinomycetaceae</taxon>
        <taxon>Actinomyces</taxon>
    </lineage>
</organism>